<dbReference type="InterPro" id="IPR010982">
    <property type="entry name" value="Lambda_DNA-bd_dom_sf"/>
</dbReference>
<dbReference type="SMART" id="SM00530">
    <property type="entry name" value="HTH_XRE"/>
    <property type="match status" value="1"/>
</dbReference>
<evidence type="ECO:0000256" key="2">
    <source>
        <dbReference type="ARBA" id="ARBA00023125"/>
    </source>
</evidence>
<dbReference type="PROSITE" id="PS50943">
    <property type="entry name" value="HTH_CROC1"/>
    <property type="match status" value="1"/>
</dbReference>
<dbReference type="CDD" id="cd00093">
    <property type="entry name" value="HTH_XRE"/>
    <property type="match status" value="1"/>
</dbReference>
<dbReference type="Pfam" id="PF07022">
    <property type="entry name" value="Phage_CI_repr"/>
    <property type="match status" value="1"/>
</dbReference>
<protein>
    <submittedName>
        <fullName evidence="5">Bacteriophage CI repressor helix-turn-helix domain-containing protein</fullName>
    </submittedName>
</protein>
<dbReference type="InterPro" id="IPR001387">
    <property type="entry name" value="Cro/C1-type_HTH"/>
</dbReference>
<reference evidence="6" key="1">
    <citation type="submission" date="2017-01" db="EMBL/GenBank/DDBJ databases">
        <authorList>
            <person name="Varghese N."/>
            <person name="Submissions S."/>
        </authorList>
    </citation>
    <scope>NUCLEOTIDE SEQUENCE [LARGE SCALE GENOMIC DNA]</scope>
    <source>
        <strain evidence="6">DSM 21768</strain>
    </source>
</reference>
<proteinExistence type="predicted"/>
<keyword evidence="6" id="KW-1185">Reference proteome</keyword>
<gene>
    <name evidence="5" type="ORF">SAMN02745664_12337</name>
</gene>
<dbReference type="Gene3D" id="2.10.109.10">
    <property type="entry name" value="Umud Fragment, subunit A"/>
    <property type="match status" value="1"/>
</dbReference>
<accession>A0A1N7G4T5</accession>
<dbReference type="SUPFAM" id="SSF51306">
    <property type="entry name" value="LexA/Signal peptidase"/>
    <property type="match status" value="1"/>
</dbReference>
<evidence type="ECO:0000256" key="3">
    <source>
        <dbReference type="ARBA" id="ARBA00023163"/>
    </source>
</evidence>
<dbReference type="InterPro" id="IPR015927">
    <property type="entry name" value="Peptidase_S24_S26A/B/C"/>
</dbReference>
<dbReference type="GO" id="GO:0045892">
    <property type="term" value="P:negative regulation of DNA-templated transcription"/>
    <property type="evidence" value="ECO:0007669"/>
    <property type="project" value="InterPro"/>
</dbReference>
<sequence>MQKTAIERIIKATGKTPAEIAKAINASPQSVNNWQKRGISKKGAQEIAKVFNLSIDWILTGQGAVSHAPPPKSNKSDILNDLKAQIEAMQSGGVLTDEQAHEIVDTVRVAMPANDVPLISWVAAGSWSEVSPVTLDDALGYYPRPRNLSADGFALRVRGRSMWPEFRPDDIIYVEPNVSTLALKDGDLIVVQCNDDTEATFKQLVLGETESDMYLKPLNPDWPEQKMLPMGECRLVGKVVGKLVEY</sequence>
<feature type="domain" description="HTH cro/C1-type" evidence="4">
    <location>
        <begin position="6"/>
        <end position="58"/>
    </location>
</feature>
<dbReference type="Pfam" id="PF00717">
    <property type="entry name" value="Peptidase_S24"/>
    <property type="match status" value="1"/>
</dbReference>
<dbReference type="InterPro" id="IPR039418">
    <property type="entry name" value="LexA-like"/>
</dbReference>
<dbReference type="RefSeq" id="WP_076556143.1">
    <property type="nucleotide sequence ID" value="NZ_FTNU01000023.1"/>
</dbReference>
<dbReference type="Proteomes" id="UP000187495">
    <property type="component" value="Unassembled WGS sequence"/>
</dbReference>
<evidence type="ECO:0000313" key="6">
    <source>
        <dbReference type="Proteomes" id="UP000187495"/>
    </source>
</evidence>
<dbReference type="SUPFAM" id="SSF47413">
    <property type="entry name" value="lambda repressor-like DNA-binding domains"/>
    <property type="match status" value="1"/>
</dbReference>
<dbReference type="InterPro" id="IPR036286">
    <property type="entry name" value="LexA/Signal_pep-like_sf"/>
</dbReference>
<organism evidence="5 6">
    <name type="scientific">Moraxella cuniculi DSM 21768</name>
    <dbReference type="NCBI Taxonomy" id="1122245"/>
    <lineage>
        <taxon>Bacteria</taxon>
        <taxon>Pseudomonadati</taxon>
        <taxon>Pseudomonadota</taxon>
        <taxon>Gammaproteobacteria</taxon>
        <taxon>Moraxellales</taxon>
        <taxon>Moraxellaceae</taxon>
        <taxon>Moraxella</taxon>
    </lineage>
</organism>
<dbReference type="EMBL" id="FTNU01000023">
    <property type="protein sequence ID" value="SIS07623.1"/>
    <property type="molecule type" value="Genomic_DNA"/>
</dbReference>
<keyword evidence="2" id="KW-0238">DNA-binding</keyword>
<dbReference type="AlphaFoldDB" id="A0A1N7G4T5"/>
<evidence type="ECO:0000259" key="4">
    <source>
        <dbReference type="PROSITE" id="PS50943"/>
    </source>
</evidence>
<dbReference type="PANTHER" id="PTHR40661">
    <property type="match status" value="1"/>
</dbReference>
<keyword evidence="1" id="KW-0805">Transcription regulation</keyword>
<dbReference type="InterPro" id="IPR010744">
    <property type="entry name" value="Phage_CI_N"/>
</dbReference>
<dbReference type="STRING" id="34061.B0189_09610"/>
<keyword evidence="3" id="KW-0804">Transcription</keyword>
<evidence type="ECO:0000313" key="5">
    <source>
        <dbReference type="EMBL" id="SIS07623.1"/>
    </source>
</evidence>
<dbReference type="GO" id="GO:0003677">
    <property type="term" value="F:DNA binding"/>
    <property type="evidence" value="ECO:0007669"/>
    <property type="project" value="UniProtKB-KW"/>
</dbReference>
<dbReference type="CDD" id="cd06529">
    <property type="entry name" value="S24_LexA-like"/>
    <property type="match status" value="1"/>
</dbReference>
<dbReference type="Gene3D" id="1.10.260.40">
    <property type="entry name" value="lambda repressor-like DNA-binding domains"/>
    <property type="match status" value="1"/>
</dbReference>
<name>A0A1N7G4T5_9GAMM</name>
<evidence type="ECO:0000256" key="1">
    <source>
        <dbReference type="ARBA" id="ARBA00023015"/>
    </source>
</evidence>
<dbReference type="PANTHER" id="PTHR40661:SF3">
    <property type="entry name" value="FELS-1 PROPHAGE TRANSCRIPTIONAL REGULATOR"/>
    <property type="match status" value="1"/>
</dbReference>